<reference evidence="2 3" key="1">
    <citation type="submission" date="2018-10" db="EMBL/GenBank/DDBJ databases">
        <title>Phylogenomics of Brevibacillus.</title>
        <authorList>
            <person name="Dunlap C."/>
        </authorList>
    </citation>
    <scope>NUCLEOTIDE SEQUENCE [LARGE SCALE GENOMIC DNA]</scope>
    <source>
        <strain evidence="2 3">JCM 15774</strain>
    </source>
</reference>
<keyword evidence="3" id="KW-1185">Reference proteome</keyword>
<accession>A0A3M8DFK5</accession>
<dbReference type="RefSeq" id="WP_122923714.1">
    <property type="nucleotide sequence ID" value="NZ_RHHU01000005.1"/>
</dbReference>
<dbReference type="InterPro" id="IPR012312">
    <property type="entry name" value="Hemerythrin-like"/>
</dbReference>
<protein>
    <submittedName>
        <fullName evidence="2">Hemerythrin domain-containing protein</fullName>
    </submittedName>
</protein>
<dbReference type="GO" id="GO:0005886">
    <property type="term" value="C:plasma membrane"/>
    <property type="evidence" value="ECO:0007669"/>
    <property type="project" value="TreeGrafter"/>
</dbReference>
<dbReference type="Pfam" id="PF01814">
    <property type="entry name" value="Hemerythrin"/>
    <property type="match status" value="1"/>
</dbReference>
<dbReference type="Proteomes" id="UP000269573">
    <property type="component" value="Unassembled WGS sequence"/>
</dbReference>
<dbReference type="Gene3D" id="1.20.120.520">
    <property type="entry name" value="nmb1532 protein domain like"/>
    <property type="match status" value="1"/>
</dbReference>
<proteinExistence type="predicted"/>
<comment type="caution">
    <text evidence="2">The sequence shown here is derived from an EMBL/GenBank/DDBJ whole genome shotgun (WGS) entry which is preliminary data.</text>
</comment>
<dbReference type="EMBL" id="RHHU01000005">
    <property type="protein sequence ID" value="RNB86766.1"/>
    <property type="molecule type" value="Genomic_DNA"/>
</dbReference>
<dbReference type="AlphaFoldDB" id="A0A3M8DFK5"/>
<gene>
    <name evidence="2" type="ORF">EDM59_11425</name>
</gene>
<sequence length="173" mass="20318">MEKRRPGCMGMSSMLGGNRTFCPPLQWLMDEHRDLNERMNECTAWAEEWKQATESDACERSFELNDLVSSFQRALAVHSKREEDWLFPMLAGHIGREMGPIAVMEYEHEMAKEHLQLCRQTYETNMGDALNHLLVSFEILNQHFFKEENVLFPMAQQLLSEAEKEQLQKMFRS</sequence>
<feature type="domain" description="Hemerythrin-like" evidence="1">
    <location>
        <begin position="25"/>
        <end position="155"/>
    </location>
</feature>
<evidence type="ECO:0000313" key="3">
    <source>
        <dbReference type="Proteomes" id="UP000269573"/>
    </source>
</evidence>
<evidence type="ECO:0000259" key="1">
    <source>
        <dbReference type="Pfam" id="PF01814"/>
    </source>
</evidence>
<organism evidence="2 3">
    <name type="scientific">Brevibacillus nitrificans</name>
    <dbReference type="NCBI Taxonomy" id="651560"/>
    <lineage>
        <taxon>Bacteria</taxon>
        <taxon>Bacillati</taxon>
        <taxon>Bacillota</taxon>
        <taxon>Bacilli</taxon>
        <taxon>Bacillales</taxon>
        <taxon>Paenibacillaceae</taxon>
        <taxon>Brevibacillus</taxon>
    </lineage>
</organism>
<name>A0A3M8DFK5_9BACL</name>
<dbReference type="PANTHER" id="PTHR39966:SF3">
    <property type="entry name" value="DUF438 DOMAIN-CONTAINING PROTEIN"/>
    <property type="match status" value="1"/>
</dbReference>
<evidence type="ECO:0000313" key="2">
    <source>
        <dbReference type="EMBL" id="RNB86766.1"/>
    </source>
</evidence>
<dbReference type="PANTHER" id="PTHR39966">
    <property type="entry name" value="BLL2471 PROTEIN-RELATED"/>
    <property type="match status" value="1"/>
</dbReference>